<accession>A0A4Y7TIF0</accession>
<comment type="caution">
    <text evidence="1">The sequence shown here is derived from an EMBL/GenBank/DDBJ whole genome shotgun (WGS) entry which is preliminary data.</text>
</comment>
<dbReference type="EMBL" id="QPFP01000011">
    <property type="protein sequence ID" value="TEB33967.1"/>
    <property type="molecule type" value="Genomic_DNA"/>
</dbReference>
<name>A0A4Y7TIF0_COPMI</name>
<protein>
    <submittedName>
        <fullName evidence="1">Uncharacterized protein</fullName>
    </submittedName>
</protein>
<dbReference type="AlphaFoldDB" id="A0A4Y7TIF0"/>
<proteinExistence type="predicted"/>
<evidence type="ECO:0000313" key="2">
    <source>
        <dbReference type="Proteomes" id="UP000298030"/>
    </source>
</evidence>
<sequence length="69" mass="7305">MRDGLPKDSGPLCRAVSNAPAVSLCPAASDLGDILEGALFLQALPFKPFIAQSFTLRMITRGLSILIFA</sequence>
<evidence type="ECO:0000313" key="1">
    <source>
        <dbReference type="EMBL" id="TEB33967.1"/>
    </source>
</evidence>
<gene>
    <name evidence="1" type="ORF">FA13DRAFT_1730265</name>
</gene>
<keyword evidence="2" id="KW-1185">Reference proteome</keyword>
<organism evidence="1 2">
    <name type="scientific">Coprinellus micaceus</name>
    <name type="common">Glistening ink-cap mushroom</name>
    <name type="synonym">Coprinus micaceus</name>
    <dbReference type="NCBI Taxonomy" id="71717"/>
    <lineage>
        <taxon>Eukaryota</taxon>
        <taxon>Fungi</taxon>
        <taxon>Dikarya</taxon>
        <taxon>Basidiomycota</taxon>
        <taxon>Agaricomycotina</taxon>
        <taxon>Agaricomycetes</taxon>
        <taxon>Agaricomycetidae</taxon>
        <taxon>Agaricales</taxon>
        <taxon>Agaricineae</taxon>
        <taxon>Psathyrellaceae</taxon>
        <taxon>Coprinellus</taxon>
    </lineage>
</organism>
<dbReference type="Proteomes" id="UP000298030">
    <property type="component" value="Unassembled WGS sequence"/>
</dbReference>
<reference evidence="1 2" key="1">
    <citation type="journal article" date="2019" name="Nat. Ecol. Evol.">
        <title>Megaphylogeny resolves global patterns of mushroom evolution.</title>
        <authorList>
            <person name="Varga T."/>
            <person name="Krizsan K."/>
            <person name="Foldi C."/>
            <person name="Dima B."/>
            <person name="Sanchez-Garcia M."/>
            <person name="Sanchez-Ramirez S."/>
            <person name="Szollosi G.J."/>
            <person name="Szarkandi J.G."/>
            <person name="Papp V."/>
            <person name="Albert L."/>
            <person name="Andreopoulos W."/>
            <person name="Angelini C."/>
            <person name="Antonin V."/>
            <person name="Barry K.W."/>
            <person name="Bougher N.L."/>
            <person name="Buchanan P."/>
            <person name="Buyck B."/>
            <person name="Bense V."/>
            <person name="Catcheside P."/>
            <person name="Chovatia M."/>
            <person name="Cooper J."/>
            <person name="Damon W."/>
            <person name="Desjardin D."/>
            <person name="Finy P."/>
            <person name="Geml J."/>
            <person name="Haridas S."/>
            <person name="Hughes K."/>
            <person name="Justo A."/>
            <person name="Karasinski D."/>
            <person name="Kautmanova I."/>
            <person name="Kiss B."/>
            <person name="Kocsube S."/>
            <person name="Kotiranta H."/>
            <person name="LaButti K.M."/>
            <person name="Lechner B.E."/>
            <person name="Liimatainen K."/>
            <person name="Lipzen A."/>
            <person name="Lukacs Z."/>
            <person name="Mihaltcheva S."/>
            <person name="Morgado L.N."/>
            <person name="Niskanen T."/>
            <person name="Noordeloos M.E."/>
            <person name="Ohm R.A."/>
            <person name="Ortiz-Santana B."/>
            <person name="Ovrebo C."/>
            <person name="Racz N."/>
            <person name="Riley R."/>
            <person name="Savchenko A."/>
            <person name="Shiryaev A."/>
            <person name="Soop K."/>
            <person name="Spirin V."/>
            <person name="Szebenyi C."/>
            <person name="Tomsovsky M."/>
            <person name="Tulloss R.E."/>
            <person name="Uehling J."/>
            <person name="Grigoriev I.V."/>
            <person name="Vagvolgyi C."/>
            <person name="Papp T."/>
            <person name="Martin F.M."/>
            <person name="Miettinen O."/>
            <person name="Hibbett D.S."/>
            <person name="Nagy L.G."/>
        </authorList>
    </citation>
    <scope>NUCLEOTIDE SEQUENCE [LARGE SCALE GENOMIC DNA]</scope>
    <source>
        <strain evidence="1 2">FP101781</strain>
    </source>
</reference>